<name>A0A1J1HF53_9DIPT</name>
<accession>A0A1J1HF53</accession>
<dbReference type="Proteomes" id="UP000183832">
    <property type="component" value="Unassembled WGS sequence"/>
</dbReference>
<sequence length="71" mass="8400">MRLCLGKQLFLLLSASNNHAMCYFVLLLLSVIFGFVMRAFINYHEAFDQHDHQISEKKFFQTPHYSTNFLL</sequence>
<proteinExistence type="predicted"/>
<feature type="transmembrane region" description="Helical" evidence="1">
    <location>
        <begin position="21"/>
        <end position="41"/>
    </location>
</feature>
<evidence type="ECO:0000256" key="1">
    <source>
        <dbReference type="SAM" id="Phobius"/>
    </source>
</evidence>
<organism evidence="2 3">
    <name type="scientific">Clunio marinus</name>
    <dbReference type="NCBI Taxonomy" id="568069"/>
    <lineage>
        <taxon>Eukaryota</taxon>
        <taxon>Metazoa</taxon>
        <taxon>Ecdysozoa</taxon>
        <taxon>Arthropoda</taxon>
        <taxon>Hexapoda</taxon>
        <taxon>Insecta</taxon>
        <taxon>Pterygota</taxon>
        <taxon>Neoptera</taxon>
        <taxon>Endopterygota</taxon>
        <taxon>Diptera</taxon>
        <taxon>Nematocera</taxon>
        <taxon>Chironomoidea</taxon>
        <taxon>Chironomidae</taxon>
        <taxon>Clunio</taxon>
    </lineage>
</organism>
<reference evidence="2 3" key="1">
    <citation type="submission" date="2015-04" db="EMBL/GenBank/DDBJ databases">
        <authorList>
            <person name="Syromyatnikov M.Y."/>
            <person name="Popov V.N."/>
        </authorList>
    </citation>
    <scope>NUCLEOTIDE SEQUENCE [LARGE SCALE GENOMIC DNA]</scope>
</reference>
<keyword evidence="1" id="KW-0472">Membrane</keyword>
<protein>
    <submittedName>
        <fullName evidence="2">CLUMA_CG000473, isoform A</fullName>
    </submittedName>
</protein>
<keyword evidence="3" id="KW-1185">Reference proteome</keyword>
<evidence type="ECO:0000313" key="3">
    <source>
        <dbReference type="Proteomes" id="UP000183832"/>
    </source>
</evidence>
<keyword evidence="1" id="KW-0812">Transmembrane</keyword>
<dbReference type="EMBL" id="CVRI01000002">
    <property type="protein sequence ID" value="CRK86637.1"/>
    <property type="molecule type" value="Genomic_DNA"/>
</dbReference>
<dbReference type="AlphaFoldDB" id="A0A1J1HF53"/>
<keyword evidence="1" id="KW-1133">Transmembrane helix</keyword>
<evidence type="ECO:0000313" key="2">
    <source>
        <dbReference type="EMBL" id="CRK86637.1"/>
    </source>
</evidence>
<gene>
    <name evidence="2" type="ORF">CLUMA_CG000473</name>
</gene>